<proteinExistence type="predicted"/>
<accession>A0A0A0HS23</accession>
<dbReference type="RefSeq" id="WP_170062552.1">
    <property type="nucleotide sequence ID" value="NZ_KN293976.1"/>
</dbReference>
<dbReference type="HOGENOM" id="CLU_196088_0_0_5"/>
<gene>
    <name evidence="1" type="ORF">rosmuc_00858</name>
</gene>
<sequence>MAYPVKTPAAPDPKPAPITPDWVAVYYTPETPANLPQAPQAPGLDALEQMYAYYEA</sequence>
<dbReference type="eggNOG" id="ENOG50312R6">
    <property type="taxonomic scope" value="Bacteria"/>
</dbReference>
<evidence type="ECO:0000313" key="2">
    <source>
        <dbReference type="Proteomes" id="UP000030021"/>
    </source>
</evidence>
<comment type="caution">
    <text evidence="1">The sequence shown here is derived from an EMBL/GenBank/DDBJ whole genome shotgun (WGS) entry which is preliminary data.</text>
</comment>
<protein>
    <submittedName>
        <fullName evidence="1">Uncharacterized protein</fullName>
    </submittedName>
</protein>
<evidence type="ECO:0000313" key="1">
    <source>
        <dbReference type="EMBL" id="KGM89374.1"/>
    </source>
</evidence>
<reference evidence="1 2" key="1">
    <citation type="submission" date="2013-01" db="EMBL/GenBank/DDBJ databases">
        <authorList>
            <person name="Fiebig A."/>
            <person name="Goeker M."/>
            <person name="Klenk H.-P.P."/>
        </authorList>
    </citation>
    <scope>NUCLEOTIDE SEQUENCE [LARGE SCALE GENOMIC DNA]</scope>
    <source>
        <strain evidence="1 2">DSM 17069</strain>
    </source>
</reference>
<name>A0A0A0HS23_9RHOB</name>
<dbReference type="STRING" id="215743.ROSMUCSMR3_02346"/>
<dbReference type="Proteomes" id="UP000030021">
    <property type="component" value="Unassembled WGS sequence"/>
</dbReference>
<dbReference type="PATRIC" id="fig|1288298.3.peg.868"/>
<organism evidence="1 2">
    <name type="scientific">Roseovarius mucosus DSM 17069</name>
    <dbReference type="NCBI Taxonomy" id="1288298"/>
    <lineage>
        <taxon>Bacteria</taxon>
        <taxon>Pseudomonadati</taxon>
        <taxon>Pseudomonadota</taxon>
        <taxon>Alphaproteobacteria</taxon>
        <taxon>Rhodobacterales</taxon>
        <taxon>Roseobacteraceae</taxon>
        <taxon>Roseovarius</taxon>
    </lineage>
</organism>
<dbReference type="EMBL" id="AONH01000002">
    <property type="protein sequence ID" value="KGM89374.1"/>
    <property type="molecule type" value="Genomic_DNA"/>
</dbReference>
<dbReference type="AlphaFoldDB" id="A0A0A0HS23"/>